<dbReference type="STRING" id="670482.SAMN04488542_15113"/>
<proteinExistence type="predicted"/>
<organism evidence="1 2">
    <name type="scientific">Fontibacillus panacisegetis</name>
    <dbReference type="NCBI Taxonomy" id="670482"/>
    <lineage>
        <taxon>Bacteria</taxon>
        <taxon>Bacillati</taxon>
        <taxon>Bacillota</taxon>
        <taxon>Bacilli</taxon>
        <taxon>Bacillales</taxon>
        <taxon>Paenibacillaceae</taxon>
        <taxon>Fontibacillus</taxon>
    </lineage>
</organism>
<evidence type="ECO:0000313" key="1">
    <source>
        <dbReference type="EMBL" id="SDG51284.1"/>
    </source>
</evidence>
<gene>
    <name evidence="1" type="ORF">SAMN04488542_15113</name>
</gene>
<dbReference type="RefSeq" id="WP_091236383.1">
    <property type="nucleotide sequence ID" value="NZ_FNBG01000051.1"/>
</dbReference>
<dbReference type="EMBL" id="FNBG01000051">
    <property type="protein sequence ID" value="SDG51284.1"/>
    <property type="molecule type" value="Genomic_DNA"/>
</dbReference>
<protein>
    <submittedName>
        <fullName evidence="1">Uncharacterized protein</fullName>
    </submittedName>
</protein>
<reference evidence="1 2" key="1">
    <citation type="submission" date="2016-10" db="EMBL/GenBank/DDBJ databases">
        <authorList>
            <person name="de Groot N.N."/>
        </authorList>
    </citation>
    <scope>NUCLEOTIDE SEQUENCE [LARGE SCALE GENOMIC DNA]</scope>
    <source>
        <strain evidence="1 2">DSM 28129</strain>
    </source>
</reference>
<keyword evidence="2" id="KW-1185">Reference proteome</keyword>
<dbReference type="AlphaFoldDB" id="A0A1G7UUX2"/>
<dbReference type="OrthoDB" id="2469976at2"/>
<name>A0A1G7UUX2_9BACL</name>
<evidence type="ECO:0000313" key="2">
    <source>
        <dbReference type="Proteomes" id="UP000198972"/>
    </source>
</evidence>
<accession>A0A1G7UUX2</accession>
<dbReference type="Proteomes" id="UP000198972">
    <property type="component" value="Unassembled WGS sequence"/>
</dbReference>
<sequence>MRIMKTQQDFVFMRRVIALPAELLDQVENFFKQLWTFRKNLPSLMVRFTVTSIERNRRAPARVPYTIAKCTILRLYQLNHTKVEQRIMTAI</sequence>